<dbReference type="RefSeq" id="WP_378924265.1">
    <property type="nucleotide sequence ID" value="NZ_JBHLTO010000019.1"/>
</dbReference>
<proteinExistence type="predicted"/>
<dbReference type="AlphaFoldDB" id="A0A934VU31"/>
<protein>
    <submittedName>
        <fullName evidence="1">Uncharacterized protein</fullName>
    </submittedName>
</protein>
<evidence type="ECO:0000313" key="2">
    <source>
        <dbReference type="Proteomes" id="UP000617628"/>
    </source>
</evidence>
<sequence>MPSKKRLTSVAQSTAHHAMSGLCYVSQHLSKACRKEGKNGYVIDLLESNPCPDEFRTIEPLRLSLGALKDKLKDILVSEGYSEFEEIKEAFIRFGFTDPKSDWATFCVVGLKDTEGVFVQKSVDQTGKTTKLIEHTTEQVGGHNSGGCAPSA</sequence>
<keyword evidence="2" id="KW-1185">Reference proteome</keyword>
<dbReference type="EMBL" id="JAENIL010000119">
    <property type="protein sequence ID" value="MBK1880685.1"/>
    <property type="molecule type" value="Genomic_DNA"/>
</dbReference>
<accession>A0A934VU31</accession>
<dbReference type="Proteomes" id="UP000617628">
    <property type="component" value="Unassembled WGS sequence"/>
</dbReference>
<organism evidence="1 2">
    <name type="scientific">Pelagicoccus mobilis</name>
    <dbReference type="NCBI Taxonomy" id="415221"/>
    <lineage>
        <taxon>Bacteria</taxon>
        <taxon>Pseudomonadati</taxon>
        <taxon>Verrucomicrobiota</taxon>
        <taxon>Opitutia</taxon>
        <taxon>Puniceicoccales</taxon>
        <taxon>Pelagicoccaceae</taxon>
        <taxon>Pelagicoccus</taxon>
    </lineage>
</organism>
<reference evidence="1" key="1">
    <citation type="submission" date="2021-01" db="EMBL/GenBank/DDBJ databases">
        <title>Modified the classification status of verrucomicrobia.</title>
        <authorList>
            <person name="Feng X."/>
        </authorList>
    </citation>
    <scope>NUCLEOTIDE SEQUENCE</scope>
    <source>
        <strain evidence="1">KCTC 13126</strain>
    </source>
</reference>
<evidence type="ECO:0000313" key="1">
    <source>
        <dbReference type="EMBL" id="MBK1880685.1"/>
    </source>
</evidence>
<gene>
    <name evidence="1" type="ORF">JIN87_27635</name>
</gene>
<name>A0A934VU31_9BACT</name>
<comment type="caution">
    <text evidence="1">The sequence shown here is derived from an EMBL/GenBank/DDBJ whole genome shotgun (WGS) entry which is preliminary data.</text>
</comment>